<reference evidence="2" key="1">
    <citation type="submission" date="2018-05" db="EMBL/GenBank/DDBJ databases">
        <authorList>
            <person name="Lanie J.A."/>
            <person name="Ng W.-L."/>
            <person name="Kazmierczak K.M."/>
            <person name="Andrzejewski T.M."/>
            <person name="Davidsen T.M."/>
            <person name="Wayne K.J."/>
            <person name="Tettelin H."/>
            <person name="Glass J.I."/>
            <person name="Rusch D."/>
            <person name="Podicherti R."/>
            <person name="Tsui H.-C.T."/>
            <person name="Winkler M.E."/>
        </authorList>
    </citation>
    <scope>NUCLEOTIDE SEQUENCE</scope>
</reference>
<dbReference type="InterPro" id="IPR028994">
    <property type="entry name" value="Integrin_alpha_N"/>
</dbReference>
<gene>
    <name evidence="2" type="ORF">METZ01_LOCUS91494</name>
</gene>
<name>A0A381VE71_9ZZZZ</name>
<protein>
    <recommendedName>
        <fullName evidence="3">VCBS repeat-containing protein</fullName>
    </recommendedName>
</protein>
<proteinExistence type="predicted"/>
<dbReference type="Gene3D" id="2.130.10.130">
    <property type="entry name" value="Integrin alpha, N-terminal"/>
    <property type="match status" value="3"/>
</dbReference>
<dbReference type="AlphaFoldDB" id="A0A381VE71"/>
<dbReference type="EMBL" id="UINC01008591">
    <property type="protein sequence ID" value="SVA38640.1"/>
    <property type="molecule type" value="Genomic_DNA"/>
</dbReference>
<keyword evidence="1" id="KW-0732">Signal</keyword>
<evidence type="ECO:0000313" key="2">
    <source>
        <dbReference type="EMBL" id="SVA38640.1"/>
    </source>
</evidence>
<evidence type="ECO:0000256" key="1">
    <source>
        <dbReference type="ARBA" id="ARBA00022729"/>
    </source>
</evidence>
<sequence>MLVDNQNFDIYYFHGVKASRKNSDHRLELLKLFRIFTIALCLSWTGCSRTSTPEEPNPLPPSPDVVEGIQTAPGLEQTTFIAPLTDAYKRIDPIEDGWDSEAFSAAATKQLKLLAKKLSVPSRLSNDSIAKFFTQDTALNLQLKPARLSEFYRDAEFHIQRGGPESAPFQDDPVIAFQSLLSTIQSTNILQTEVKLYRVDTAGNDFTSHVLFNATGQSTEGRIQINTEWLCHWTRDIETPHIKRIALLSYEESTRLAKNKSPLLKDCTADLLGHNQAYREQLLRSTDYWRSRIPVNLGLDVVANHGLALGDVNGDGLDDLYLCQQGGLPNRLFLQNPDGTLTDHTAQSGTDWLDYCASALIVDLDNDGDRDLVVSQDFKLLLMENDGSGRFELSFGTSTHAQTFSITAADFDLDGDLDIYACGYNPSADRVRSGTLGEPLPYHDAQNGGRNMLLRNEGEWQFNDVTETVGLSHNNNRFSFAAAWEDYDDDGDPDLYVANDYGRNNLYQNTNGRFVDVAAELGIEDMSAGMSASWGDFNRDGRFDIYISNMFSAAGNRITFQRQFKPGAPKTMLAQYQRHARGNSLFQADLDGGGFSDVSVEQGVTMGRWAWGSRFVDLNNDGWEDLVVANGFISTEDTGDL</sequence>
<dbReference type="InterPro" id="IPR013517">
    <property type="entry name" value="FG-GAP"/>
</dbReference>
<organism evidence="2">
    <name type="scientific">marine metagenome</name>
    <dbReference type="NCBI Taxonomy" id="408172"/>
    <lineage>
        <taxon>unclassified sequences</taxon>
        <taxon>metagenomes</taxon>
        <taxon>ecological metagenomes</taxon>
    </lineage>
</organism>
<dbReference type="PANTHER" id="PTHR46580">
    <property type="entry name" value="SENSOR KINASE-RELATED"/>
    <property type="match status" value="1"/>
</dbReference>
<dbReference type="Pfam" id="PF13517">
    <property type="entry name" value="FG-GAP_3"/>
    <property type="match status" value="2"/>
</dbReference>
<accession>A0A381VE71</accession>
<evidence type="ECO:0008006" key="3">
    <source>
        <dbReference type="Google" id="ProtNLM"/>
    </source>
</evidence>
<dbReference type="SUPFAM" id="SSF69318">
    <property type="entry name" value="Integrin alpha N-terminal domain"/>
    <property type="match status" value="1"/>
</dbReference>
<dbReference type="PANTHER" id="PTHR46580:SF4">
    <property type="entry name" value="ATP_GTP-BINDING PROTEIN"/>
    <property type="match status" value="1"/>
</dbReference>